<accession>A0A1R3IQ58</accession>
<dbReference type="GO" id="GO:0003700">
    <property type="term" value="F:DNA-binding transcription factor activity"/>
    <property type="evidence" value="ECO:0007669"/>
    <property type="project" value="InterPro"/>
</dbReference>
<dbReference type="Proteomes" id="UP000188268">
    <property type="component" value="Unassembled WGS sequence"/>
</dbReference>
<dbReference type="Gramene" id="OMO84725">
    <property type="protein sequence ID" value="OMO84725"/>
    <property type="gene ID" value="CCACVL1_10687"/>
</dbReference>
<comment type="subcellular location">
    <subcellularLocation>
        <location evidence="1 2 3">Nucleus</location>
    </subcellularLocation>
</comment>
<dbReference type="InterPro" id="IPR044559">
    <property type="entry name" value="WOX13-like"/>
</dbReference>
<dbReference type="Pfam" id="PF00046">
    <property type="entry name" value="Homeodomain"/>
    <property type="match status" value="1"/>
</dbReference>
<evidence type="ECO:0000256" key="1">
    <source>
        <dbReference type="ARBA" id="ARBA00004123"/>
    </source>
</evidence>
<dbReference type="InterPro" id="IPR009057">
    <property type="entry name" value="Homeodomain-like_sf"/>
</dbReference>
<protein>
    <recommendedName>
        <fullName evidence="4">Homeobox domain-containing protein</fullName>
    </recommendedName>
</protein>
<comment type="caution">
    <text evidence="5">The sequence shown here is derived from an EMBL/GenBank/DDBJ whole genome shotgun (WGS) entry which is preliminary data.</text>
</comment>
<dbReference type="EMBL" id="AWWV01009691">
    <property type="protein sequence ID" value="OMO84725.1"/>
    <property type="molecule type" value="Genomic_DNA"/>
</dbReference>
<proteinExistence type="predicted"/>
<evidence type="ECO:0000256" key="3">
    <source>
        <dbReference type="RuleBase" id="RU000682"/>
    </source>
</evidence>
<dbReference type="OrthoDB" id="6159439at2759"/>
<dbReference type="STRING" id="210143.A0A1R3IQ58"/>
<dbReference type="Gene3D" id="1.10.10.60">
    <property type="entry name" value="Homeodomain-like"/>
    <property type="match status" value="1"/>
</dbReference>
<dbReference type="GO" id="GO:0003677">
    <property type="term" value="F:DNA binding"/>
    <property type="evidence" value="ECO:0007669"/>
    <property type="project" value="UniProtKB-UniRule"/>
</dbReference>
<dbReference type="InterPro" id="IPR001356">
    <property type="entry name" value="HD"/>
</dbReference>
<keyword evidence="6" id="KW-1185">Reference proteome</keyword>
<feature type="DNA-binding region" description="Homeobox" evidence="2">
    <location>
        <begin position="104"/>
        <end position="158"/>
    </location>
</feature>
<dbReference type="PANTHER" id="PTHR46777:SF5">
    <property type="entry name" value="WUSCHEL-RELATED HOMEOBOX 13"/>
    <property type="match status" value="1"/>
</dbReference>
<dbReference type="CDD" id="cd00086">
    <property type="entry name" value="homeodomain"/>
    <property type="match status" value="1"/>
</dbReference>
<evidence type="ECO:0000313" key="6">
    <source>
        <dbReference type="Proteomes" id="UP000188268"/>
    </source>
</evidence>
<dbReference type="PROSITE" id="PS50071">
    <property type="entry name" value="HOMEOBOX_2"/>
    <property type="match status" value="1"/>
</dbReference>
<dbReference type="PANTHER" id="PTHR46777">
    <property type="entry name" value="WUSCHEL-RELATED HOMEOBOX 13"/>
    <property type="match status" value="1"/>
</dbReference>
<evidence type="ECO:0000313" key="5">
    <source>
        <dbReference type="EMBL" id="OMO84725.1"/>
    </source>
</evidence>
<dbReference type="SMART" id="SM00389">
    <property type="entry name" value="HOX"/>
    <property type="match status" value="1"/>
</dbReference>
<sequence>MASRPRFPLVEIDLNSFQRDEEQIVKEHPRLPDLNTNVEEDVFELNFPLADRPSPTQPLIDLNEGPPKHANSSGGRLRNLYCDPLMTSTGHKITATQQWTPTPVQLQILVGLFDQGIGIPSKQKIKEITSELSQHGQISETNIYNWFQNRRARSKRKQLAASSNNADNPGLDLHPCPALPVTTAYVCPSARIN</sequence>
<name>A0A1R3IQ58_COCAP</name>
<dbReference type="GO" id="GO:0005634">
    <property type="term" value="C:nucleus"/>
    <property type="evidence" value="ECO:0007669"/>
    <property type="project" value="UniProtKB-SubCell"/>
</dbReference>
<organism evidence="5 6">
    <name type="scientific">Corchorus capsularis</name>
    <name type="common">Jute</name>
    <dbReference type="NCBI Taxonomy" id="210143"/>
    <lineage>
        <taxon>Eukaryota</taxon>
        <taxon>Viridiplantae</taxon>
        <taxon>Streptophyta</taxon>
        <taxon>Embryophyta</taxon>
        <taxon>Tracheophyta</taxon>
        <taxon>Spermatophyta</taxon>
        <taxon>Magnoliopsida</taxon>
        <taxon>eudicotyledons</taxon>
        <taxon>Gunneridae</taxon>
        <taxon>Pentapetalae</taxon>
        <taxon>rosids</taxon>
        <taxon>malvids</taxon>
        <taxon>Malvales</taxon>
        <taxon>Malvaceae</taxon>
        <taxon>Grewioideae</taxon>
        <taxon>Apeibeae</taxon>
        <taxon>Corchorus</taxon>
    </lineage>
</organism>
<feature type="domain" description="Homeobox" evidence="4">
    <location>
        <begin position="102"/>
        <end position="157"/>
    </location>
</feature>
<keyword evidence="2 3" id="KW-0539">Nucleus</keyword>
<evidence type="ECO:0000256" key="2">
    <source>
        <dbReference type="PROSITE-ProRule" id="PRU00108"/>
    </source>
</evidence>
<dbReference type="SUPFAM" id="SSF46689">
    <property type="entry name" value="Homeodomain-like"/>
    <property type="match status" value="1"/>
</dbReference>
<reference evidence="5 6" key="1">
    <citation type="submission" date="2013-09" db="EMBL/GenBank/DDBJ databases">
        <title>Corchorus capsularis genome sequencing.</title>
        <authorList>
            <person name="Alam M."/>
            <person name="Haque M.S."/>
            <person name="Islam M.S."/>
            <person name="Emdad E.M."/>
            <person name="Islam M.M."/>
            <person name="Ahmed B."/>
            <person name="Halim A."/>
            <person name="Hossen Q.M.M."/>
            <person name="Hossain M.Z."/>
            <person name="Ahmed R."/>
            <person name="Khan M.M."/>
            <person name="Islam R."/>
            <person name="Rashid M.M."/>
            <person name="Khan S.A."/>
            <person name="Rahman M.S."/>
            <person name="Alam M."/>
        </authorList>
    </citation>
    <scope>NUCLEOTIDE SEQUENCE [LARGE SCALE GENOMIC DNA]</scope>
    <source>
        <strain evidence="6">cv. CVL-1</strain>
        <tissue evidence="5">Whole seedling</tissue>
    </source>
</reference>
<keyword evidence="2 3" id="KW-0371">Homeobox</keyword>
<gene>
    <name evidence="5" type="ORF">CCACVL1_10687</name>
</gene>
<keyword evidence="2 3" id="KW-0238">DNA-binding</keyword>
<evidence type="ECO:0000259" key="4">
    <source>
        <dbReference type="PROSITE" id="PS50071"/>
    </source>
</evidence>
<dbReference type="AlphaFoldDB" id="A0A1R3IQ58"/>